<dbReference type="AlphaFoldDB" id="H1YAR1"/>
<dbReference type="Proteomes" id="UP000002774">
    <property type="component" value="Chromosome"/>
</dbReference>
<sequence>MTAGIACDGFIVCRIVYSMVSLSGAAGPALIVCLAYRQYFRLNHANDGLEHLRQGKLHGAGVLLPGGGKN</sequence>
<evidence type="ECO:0000313" key="2">
    <source>
        <dbReference type="EMBL" id="EHQ29520.1"/>
    </source>
</evidence>
<dbReference type="EMBL" id="CM001403">
    <property type="protein sequence ID" value="EHQ29520.1"/>
    <property type="molecule type" value="Genomic_DNA"/>
</dbReference>
<organism evidence="2 3">
    <name type="scientific">Mucilaginibacter paludis DSM 18603</name>
    <dbReference type="NCBI Taxonomy" id="714943"/>
    <lineage>
        <taxon>Bacteria</taxon>
        <taxon>Pseudomonadati</taxon>
        <taxon>Bacteroidota</taxon>
        <taxon>Sphingobacteriia</taxon>
        <taxon>Sphingobacteriales</taxon>
        <taxon>Sphingobacteriaceae</taxon>
        <taxon>Mucilaginibacter</taxon>
    </lineage>
</organism>
<reference evidence="2" key="1">
    <citation type="submission" date="2011-09" db="EMBL/GenBank/DDBJ databases">
        <title>The permanent draft genome of Mucilaginibacter paludis DSM 18603.</title>
        <authorList>
            <consortium name="US DOE Joint Genome Institute (JGI-PGF)"/>
            <person name="Lucas S."/>
            <person name="Han J."/>
            <person name="Lapidus A."/>
            <person name="Bruce D."/>
            <person name="Goodwin L."/>
            <person name="Pitluck S."/>
            <person name="Peters L."/>
            <person name="Kyrpides N."/>
            <person name="Mavromatis K."/>
            <person name="Ivanova N."/>
            <person name="Mikhailova N."/>
            <person name="Held B."/>
            <person name="Detter J.C."/>
            <person name="Tapia R."/>
            <person name="Han C."/>
            <person name="Land M."/>
            <person name="Hauser L."/>
            <person name="Markowitz V."/>
            <person name="Cheng J.-F."/>
            <person name="Hugenholtz P."/>
            <person name="Woyke T."/>
            <person name="Wu D."/>
            <person name="Tindall B."/>
            <person name="Brambilla E."/>
            <person name="Klenk H.-P."/>
            <person name="Eisen J.A."/>
        </authorList>
    </citation>
    <scope>NUCLEOTIDE SEQUENCE [LARGE SCALE GENOMIC DNA]</scope>
    <source>
        <strain evidence="2">DSM 18603</strain>
    </source>
</reference>
<feature type="transmembrane region" description="Helical" evidence="1">
    <location>
        <begin position="15"/>
        <end position="36"/>
    </location>
</feature>
<keyword evidence="1" id="KW-0472">Membrane</keyword>
<dbReference type="RefSeq" id="WP_008510775.1">
    <property type="nucleotide sequence ID" value="NZ_CM001403.1"/>
</dbReference>
<keyword evidence="1" id="KW-1133">Transmembrane helix</keyword>
<proteinExistence type="predicted"/>
<keyword evidence="3" id="KW-1185">Reference proteome</keyword>
<accession>H1YAR1</accession>
<dbReference type="HOGENOM" id="CLU_2753474_0_0_10"/>
<evidence type="ECO:0000313" key="3">
    <source>
        <dbReference type="Proteomes" id="UP000002774"/>
    </source>
</evidence>
<keyword evidence="1" id="KW-0812">Transmembrane</keyword>
<name>H1YAR1_9SPHI</name>
<evidence type="ECO:0000256" key="1">
    <source>
        <dbReference type="SAM" id="Phobius"/>
    </source>
</evidence>
<gene>
    <name evidence="2" type="ORF">Mucpa_5448</name>
</gene>
<protein>
    <submittedName>
        <fullName evidence="2">Uncharacterized protein</fullName>
    </submittedName>
</protein>